<dbReference type="RefSeq" id="WP_378299728.1">
    <property type="nucleotide sequence ID" value="NZ_JBHTJA010000032.1"/>
</dbReference>
<feature type="transmembrane region" description="Helical" evidence="6">
    <location>
        <begin position="353"/>
        <end position="374"/>
    </location>
</feature>
<evidence type="ECO:0000256" key="1">
    <source>
        <dbReference type="ARBA" id="ARBA00004141"/>
    </source>
</evidence>
<comment type="caution">
    <text evidence="8">The sequence shown here is derived from an EMBL/GenBank/DDBJ whole genome shotgun (WGS) entry which is preliminary data.</text>
</comment>
<dbReference type="PANTHER" id="PTHR37422">
    <property type="entry name" value="TEICHURONIC ACID BIOSYNTHESIS PROTEIN TUAE"/>
    <property type="match status" value="1"/>
</dbReference>
<comment type="subcellular location">
    <subcellularLocation>
        <location evidence="1">Membrane</location>
        <topology evidence="1">Multi-pass membrane protein</topology>
    </subcellularLocation>
</comment>
<sequence length="445" mass="47533">MTTITERPPVRAAPDGGGPAPLRNRWRPEAVLLSLGIASLPMLMPAGLPPGPGNTGLPDLALVVLTVATLLWAGTRRVPVRWPFLLPTLLTIIAGGVAAYVNQAGLLTLAKDLFVLFWGVCVANLGRDPRLLRVALRAFTGFGTCYAIVMIAGFVLGVDALSGKQPDGMRAMFTFGDANYASNWFICVFFIVRATRTPRTAWKRYAVLGVLLVAELLTGSNGGLLSLLVALVLGHLFRLFREGRAYRAAATGCLAAVVAGGAAAVVTTVDIEPLLHRISAVHPVLRDSIGRTTDSSTATRGTVFATTADMLAEQPHPWGIGPGETVNAMMDRQETYVREAHNDYIASTLERGFLGGVALIALVFALLLACARIGRRGALTGEYARLVPRPELFGALVAVFLISGMFYETLHYRHGWAVFGLIAALHLFGRRESADRPLAAVGDGR</sequence>
<evidence type="ECO:0000313" key="9">
    <source>
        <dbReference type="Proteomes" id="UP001596972"/>
    </source>
</evidence>
<evidence type="ECO:0000313" key="8">
    <source>
        <dbReference type="EMBL" id="MFD0902184.1"/>
    </source>
</evidence>
<dbReference type="PANTHER" id="PTHR37422:SF13">
    <property type="entry name" value="LIPOPOLYSACCHARIDE BIOSYNTHESIS PROTEIN PA4999-RELATED"/>
    <property type="match status" value="1"/>
</dbReference>
<feature type="transmembrane region" description="Helical" evidence="6">
    <location>
        <begin position="30"/>
        <end position="48"/>
    </location>
</feature>
<keyword evidence="3 6" id="KW-1133">Transmembrane helix</keyword>
<keyword evidence="2 6" id="KW-0812">Transmembrane</keyword>
<dbReference type="InterPro" id="IPR007016">
    <property type="entry name" value="O-antigen_ligase-rel_domated"/>
</dbReference>
<protein>
    <submittedName>
        <fullName evidence="8">O-antigen ligase family protein</fullName>
    </submittedName>
</protein>
<feature type="transmembrane region" description="Helical" evidence="6">
    <location>
        <begin position="178"/>
        <end position="195"/>
    </location>
</feature>
<accession>A0ABW3ERR2</accession>
<dbReference type="Proteomes" id="UP001596972">
    <property type="component" value="Unassembled WGS sequence"/>
</dbReference>
<feature type="transmembrane region" description="Helical" evidence="6">
    <location>
        <begin position="107"/>
        <end position="126"/>
    </location>
</feature>
<evidence type="ECO:0000256" key="2">
    <source>
        <dbReference type="ARBA" id="ARBA00022692"/>
    </source>
</evidence>
<dbReference type="Pfam" id="PF04932">
    <property type="entry name" value="Wzy_C"/>
    <property type="match status" value="1"/>
</dbReference>
<gene>
    <name evidence="8" type="ORF">ACFQ11_17425</name>
</gene>
<reference evidence="9" key="1">
    <citation type="journal article" date="2019" name="Int. J. Syst. Evol. Microbiol.">
        <title>The Global Catalogue of Microorganisms (GCM) 10K type strain sequencing project: providing services to taxonomists for standard genome sequencing and annotation.</title>
        <authorList>
            <consortium name="The Broad Institute Genomics Platform"/>
            <consortium name="The Broad Institute Genome Sequencing Center for Infectious Disease"/>
            <person name="Wu L."/>
            <person name="Ma J."/>
        </authorList>
    </citation>
    <scope>NUCLEOTIDE SEQUENCE [LARGE SCALE GENOMIC DNA]</scope>
    <source>
        <strain evidence="9">JCM 31202</strain>
    </source>
</reference>
<proteinExistence type="predicted"/>
<dbReference type="InterPro" id="IPR051533">
    <property type="entry name" value="WaaL-like"/>
</dbReference>
<evidence type="ECO:0000256" key="4">
    <source>
        <dbReference type="ARBA" id="ARBA00023136"/>
    </source>
</evidence>
<feature type="transmembrane region" description="Helical" evidence="6">
    <location>
        <begin position="202"/>
        <end position="218"/>
    </location>
</feature>
<evidence type="ECO:0000256" key="6">
    <source>
        <dbReference type="SAM" id="Phobius"/>
    </source>
</evidence>
<evidence type="ECO:0000256" key="5">
    <source>
        <dbReference type="SAM" id="MobiDB-lite"/>
    </source>
</evidence>
<feature type="transmembrane region" description="Helical" evidence="6">
    <location>
        <begin position="248"/>
        <end position="269"/>
    </location>
</feature>
<feature type="region of interest" description="Disordered" evidence="5">
    <location>
        <begin position="1"/>
        <end position="23"/>
    </location>
</feature>
<feature type="transmembrane region" description="Helical" evidence="6">
    <location>
        <begin position="60"/>
        <end position="75"/>
    </location>
</feature>
<organism evidence="8 9">
    <name type="scientific">Actinomadura sediminis</name>
    <dbReference type="NCBI Taxonomy" id="1038904"/>
    <lineage>
        <taxon>Bacteria</taxon>
        <taxon>Bacillati</taxon>
        <taxon>Actinomycetota</taxon>
        <taxon>Actinomycetes</taxon>
        <taxon>Streptosporangiales</taxon>
        <taxon>Thermomonosporaceae</taxon>
        <taxon>Actinomadura</taxon>
    </lineage>
</organism>
<evidence type="ECO:0000256" key="3">
    <source>
        <dbReference type="ARBA" id="ARBA00022989"/>
    </source>
</evidence>
<name>A0ABW3ERR2_9ACTN</name>
<keyword evidence="8" id="KW-0436">Ligase</keyword>
<feature type="transmembrane region" description="Helical" evidence="6">
    <location>
        <begin position="138"/>
        <end position="158"/>
    </location>
</feature>
<feature type="domain" description="O-antigen ligase-related" evidence="7">
    <location>
        <begin position="208"/>
        <end position="360"/>
    </location>
</feature>
<feature type="transmembrane region" description="Helical" evidence="6">
    <location>
        <begin position="82"/>
        <end position="101"/>
    </location>
</feature>
<evidence type="ECO:0000259" key="7">
    <source>
        <dbReference type="Pfam" id="PF04932"/>
    </source>
</evidence>
<feature type="transmembrane region" description="Helical" evidence="6">
    <location>
        <begin position="386"/>
        <end position="407"/>
    </location>
</feature>
<keyword evidence="4 6" id="KW-0472">Membrane</keyword>
<dbReference type="EMBL" id="JBHTJA010000032">
    <property type="protein sequence ID" value="MFD0902184.1"/>
    <property type="molecule type" value="Genomic_DNA"/>
</dbReference>
<dbReference type="GO" id="GO:0016874">
    <property type="term" value="F:ligase activity"/>
    <property type="evidence" value="ECO:0007669"/>
    <property type="project" value="UniProtKB-KW"/>
</dbReference>
<keyword evidence="9" id="KW-1185">Reference proteome</keyword>